<dbReference type="Gene3D" id="3.80.30.20">
    <property type="entry name" value="tm_1862 like domain"/>
    <property type="match status" value="1"/>
</dbReference>
<dbReference type="InterPro" id="IPR039661">
    <property type="entry name" value="ELP3"/>
</dbReference>
<keyword evidence="6" id="KW-0411">Iron-sulfur</keyword>
<dbReference type="GO" id="GO:0051539">
    <property type="term" value="F:4 iron, 4 sulfur cluster binding"/>
    <property type="evidence" value="ECO:0007669"/>
    <property type="project" value="UniProtKB-KW"/>
</dbReference>
<reference evidence="8 9" key="1">
    <citation type="submission" date="2016-11" db="EMBL/GenBank/DDBJ databases">
        <authorList>
            <person name="Jaros S."/>
            <person name="Januszkiewicz K."/>
            <person name="Wedrychowicz H."/>
        </authorList>
    </citation>
    <scope>NUCLEOTIDE SEQUENCE [LARGE SCALE GENOMIC DNA]</scope>
    <source>
        <strain evidence="8 9">Y1</strain>
    </source>
</reference>
<keyword evidence="4" id="KW-0479">Metal-binding</keyword>
<gene>
    <name evidence="8" type="ORF">SAMN04487860_102195</name>
</gene>
<dbReference type="InterPro" id="IPR006638">
    <property type="entry name" value="Elp3/MiaA/NifB-like_rSAM"/>
</dbReference>
<evidence type="ECO:0000256" key="5">
    <source>
        <dbReference type="ARBA" id="ARBA00023004"/>
    </source>
</evidence>
<name>A0A1M7H9X8_RUMFL</name>
<organism evidence="8 9">
    <name type="scientific">Ruminococcus flavefaciens</name>
    <dbReference type="NCBI Taxonomy" id="1265"/>
    <lineage>
        <taxon>Bacteria</taxon>
        <taxon>Bacillati</taxon>
        <taxon>Bacillota</taxon>
        <taxon>Clostridia</taxon>
        <taxon>Eubacteriales</taxon>
        <taxon>Oscillospiraceae</taxon>
        <taxon>Ruminococcus</taxon>
    </lineage>
</organism>
<dbReference type="AlphaFoldDB" id="A0A1M7H9X8"/>
<evidence type="ECO:0000256" key="4">
    <source>
        <dbReference type="ARBA" id="ARBA00022723"/>
    </source>
</evidence>
<dbReference type="SFLD" id="SFLDG01086">
    <property type="entry name" value="elongater_protein-like"/>
    <property type="match status" value="1"/>
</dbReference>
<dbReference type="SMART" id="SM00729">
    <property type="entry name" value="Elp3"/>
    <property type="match status" value="1"/>
</dbReference>
<dbReference type="SUPFAM" id="SSF102114">
    <property type="entry name" value="Radical SAM enzymes"/>
    <property type="match status" value="1"/>
</dbReference>
<sequence>MNKSPFIYSCDNKRYYTLNYYNKNKFGQKIYKAVIDCDFTCPNIDGTKGVGGCIFCDGGSGYFTHSGLTVKEQLEAEHRRIAKKYGDSAEFIAYFQANTNTYAPLSVLKECYYSAIGFPNVCGLSIGTRADCLSEEVVDLLYSLSLQTNLTVELGMQSCHDDTLKLINRCCTHEEFLRGYYKLKSKGIRVCLHIINGLPFETSEMMLETAVEAAKMEPDAVKLQMLHVIRGTRLEKMYRNGEFQLLSRDEYINIIVKQLEVLPAQTVIERITGDGDKSKLIAPMWSADKIAVLGGIDKKLAELDTWQSRLFYKK</sequence>
<dbReference type="InterPro" id="IPR058240">
    <property type="entry name" value="rSAM_sf"/>
</dbReference>
<dbReference type="NCBIfam" id="TIGR01212">
    <property type="entry name" value="TIGR01212 family radical SAM protein"/>
    <property type="match status" value="1"/>
</dbReference>
<evidence type="ECO:0000313" key="9">
    <source>
        <dbReference type="Proteomes" id="UP000184394"/>
    </source>
</evidence>
<accession>A0A1M7H9X8</accession>
<feature type="domain" description="Elp3/MiaA/NifB-like radical SAM core" evidence="7">
    <location>
        <begin position="31"/>
        <end position="257"/>
    </location>
</feature>
<keyword evidence="3" id="KW-0949">S-adenosyl-L-methionine</keyword>
<dbReference type="GO" id="GO:0046872">
    <property type="term" value="F:metal ion binding"/>
    <property type="evidence" value="ECO:0007669"/>
    <property type="project" value="UniProtKB-KW"/>
</dbReference>
<dbReference type="InterPro" id="IPR007197">
    <property type="entry name" value="rSAM"/>
</dbReference>
<evidence type="ECO:0000256" key="6">
    <source>
        <dbReference type="ARBA" id="ARBA00023014"/>
    </source>
</evidence>
<dbReference type="RefSeq" id="WP_072948640.1">
    <property type="nucleotide sequence ID" value="NZ_FRCT01000002.1"/>
</dbReference>
<comment type="cofactor">
    <cofactor evidence="1">
        <name>[4Fe-4S] cluster</name>
        <dbReference type="ChEBI" id="CHEBI:49883"/>
    </cofactor>
</comment>
<evidence type="ECO:0000313" key="8">
    <source>
        <dbReference type="EMBL" id="SHM24977.1"/>
    </source>
</evidence>
<evidence type="ECO:0000256" key="1">
    <source>
        <dbReference type="ARBA" id="ARBA00001966"/>
    </source>
</evidence>
<dbReference type="Pfam" id="PF16199">
    <property type="entry name" value="Radical_SAM_C"/>
    <property type="match status" value="1"/>
</dbReference>
<dbReference type="PANTHER" id="PTHR11135">
    <property type="entry name" value="HISTONE ACETYLTRANSFERASE-RELATED"/>
    <property type="match status" value="1"/>
</dbReference>
<dbReference type="SFLD" id="SFLDG01091">
    <property type="entry name" value="uncharacterized_CHP01210-like"/>
    <property type="match status" value="1"/>
</dbReference>
<proteinExistence type="predicted"/>
<evidence type="ECO:0000259" key="7">
    <source>
        <dbReference type="SMART" id="SM00729"/>
    </source>
</evidence>
<keyword evidence="5" id="KW-0408">Iron</keyword>
<dbReference type="Pfam" id="PF04055">
    <property type="entry name" value="Radical_SAM"/>
    <property type="match status" value="1"/>
</dbReference>
<dbReference type="OrthoDB" id="9801689at2"/>
<protein>
    <recommendedName>
        <fullName evidence="7">Elp3/MiaA/NifB-like radical SAM core domain-containing protein</fullName>
    </recommendedName>
</protein>
<dbReference type="Proteomes" id="UP000184394">
    <property type="component" value="Unassembled WGS sequence"/>
</dbReference>
<evidence type="ECO:0000256" key="2">
    <source>
        <dbReference type="ARBA" id="ARBA00022485"/>
    </source>
</evidence>
<dbReference type="InterPro" id="IPR032432">
    <property type="entry name" value="Radical_SAM_C"/>
</dbReference>
<dbReference type="InterPro" id="IPR023404">
    <property type="entry name" value="rSAM_horseshoe"/>
</dbReference>
<evidence type="ECO:0000256" key="3">
    <source>
        <dbReference type="ARBA" id="ARBA00022691"/>
    </source>
</evidence>
<dbReference type="PANTHER" id="PTHR11135:SF1">
    <property type="entry name" value="PROTEIN YHCC"/>
    <property type="match status" value="1"/>
</dbReference>
<dbReference type="GO" id="GO:0003824">
    <property type="term" value="F:catalytic activity"/>
    <property type="evidence" value="ECO:0007669"/>
    <property type="project" value="InterPro"/>
</dbReference>
<dbReference type="InterPro" id="IPR005911">
    <property type="entry name" value="YhcC-like"/>
</dbReference>
<keyword evidence="2" id="KW-0004">4Fe-4S</keyword>
<dbReference type="SFLD" id="SFLDS00029">
    <property type="entry name" value="Radical_SAM"/>
    <property type="match status" value="1"/>
</dbReference>
<dbReference type="EMBL" id="FRCT01000002">
    <property type="protein sequence ID" value="SHM24977.1"/>
    <property type="molecule type" value="Genomic_DNA"/>
</dbReference>